<reference evidence="1 2" key="1">
    <citation type="journal article" date="2011" name="Cell">
        <title>The monarch butterfly genome yields insights into long-distance migration.</title>
        <authorList>
            <person name="Zhan S."/>
            <person name="Merlin C."/>
            <person name="Boore J.L."/>
            <person name="Reppert S.M."/>
        </authorList>
    </citation>
    <scope>NUCLEOTIDE SEQUENCE [LARGE SCALE GENOMIC DNA]</scope>
    <source>
        <strain evidence="1">F-2</strain>
    </source>
</reference>
<comment type="caution">
    <text evidence="1">The sequence shown here is derived from an EMBL/GenBank/DDBJ whole genome shotgun (WGS) entry which is preliminary data.</text>
</comment>
<evidence type="ECO:0000313" key="1">
    <source>
        <dbReference type="EMBL" id="OWR48411.1"/>
    </source>
</evidence>
<evidence type="ECO:0000313" key="2">
    <source>
        <dbReference type="Proteomes" id="UP000007151"/>
    </source>
</evidence>
<name>A0A212F3V2_DANPL</name>
<keyword evidence="2" id="KW-1185">Reference proteome</keyword>
<dbReference type="Proteomes" id="UP000007151">
    <property type="component" value="Unassembled WGS sequence"/>
</dbReference>
<proteinExistence type="predicted"/>
<dbReference type="EMBL" id="AGBW02010485">
    <property type="protein sequence ID" value="OWR48411.1"/>
    <property type="molecule type" value="Genomic_DNA"/>
</dbReference>
<dbReference type="KEGG" id="dpl:KGM_202888"/>
<gene>
    <name evidence="1" type="ORF">KGM_202888</name>
</gene>
<sequence length="43" mass="5052">MVCVDQRERTSARLTVLAARWSALSEWMYLSSHEISVRRKSQL</sequence>
<dbReference type="AlphaFoldDB" id="A0A212F3V2"/>
<protein>
    <submittedName>
        <fullName evidence="1">Uncharacterized protein</fullName>
    </submittedName>
</protein>
<organism evidence="1 2">
    <name type="scientific">Danaus plexippus plexippus</name>
    <dbReference type="NCBI Taxonomy" id="278856"/>
    <lineage>
        <taxon>Eukaryota</taxon>
        <taxon>Metazoa</taxon>
        <taxon>Ecdysozoa</taxon>
        <taxon>Arthropoda</taxon>
        <taxon>Hexapoda</taxon>
        <taxon>Insecta</taxon>
        <taxon>Pterygota</taxon>
        <taxon>Neoptera</taxon>
        <taxon>Endopterygota</taxon>
        <taxon>Lepidoptera</taxon>
        <taxon>Glossata</taxon>
        <taxon>Ditrysia</taxon>
        <taxon>Papilionoidea</taxon>
        <taxon>Nymphalidae</taxon>
        <taxon>Danainae</taxon>
        <taxon>Danaini</taxon>
        <taxon>Danaina</taxon>
        <taxon>Danaus</taxon>
        <taxon>Danaus</taxon>
    </lineage>
</organism>
<dbReference type="InParanoid" id="A0A212F3V2"/>
<accession>A0A212F3V2</accession>